<dbReference type="EC" id="3.1.11.5" evidence="15"/>
<feature type="domain" description="UvrD-like helicase C-terminal" evidence="18">
    <location>
        <begin position="472"/>
        <end position="737"/>
    </location>
</feature>
<feature type="region of interest" description="DNA-binding and helicase activity, interacts with RecC" evidence="15">
    <location>
        <begin position="1"/>
        <end position="882"/>
    </location>
</feature>
<dbReference type="RefSeq" id="WP_078921767.1">
    <property type="nucleotide sequence ID" value="NZ_FUYB01000004.1"/>
</dbReference>
<evidence type="ECO:0000256" key="3">
    <source>
        <dbReference type="ARBA" id="ARBA00022741"/>
    </source>
</evidence>
<dbReference type="SUPFAM" id="SSF52540">
    <property type="entry name" value="P-loop containing nucleoside triphosphate hydrolases"/>
    <property type="match status" value="1"/>
</dbReference>
<keyword evidence="20" id="KW-1185">Reference proteome</keyword>
<dbReference type="PROSITE" id="PS51198">
    <property type="entry name" value="UVRD_HELICASE_ATP_BIND"/>
    <property type="match status" value="1"/>
</dbReference>
<dbReference type="GO" id="GO:0043138">
    <property type="term" value="F:3'-5' DNA helicase activity"/>
    <property type="evidence" value="ECO:0007669"/>
    <property type="project" value="UniProtKB-UniRule"/>
</dbReference>
<accession>A0A1T4WAZ2</accession>
<name>A0A1T4WAZ2_9GAMM</name>
<evidence type="ECO:0000256" key="14">
    <source>
        <dbReference type="ARBA" id="ARBA00048988"/>
    </source>
</evidence>
<keyword evidence="8 15" id="KW-0067">ATP-binding</keyword>
<feature type="binding site" evidence="15">
    <location>
        <position position="1085"/>
    </location>
    <ligand>
        <name>Mg(2+)</name>
        <dbReference type="ChEBI" id="CHEBI:18420"/>
    </ligand>
</feature>
<dbReference type="EMBL" id="FUYB01000004">
    <property type="protein sequence ID" value="SKA73871.1"/>
    <property type="molecule type" value="Genomic_DNA"/>
</dbReference>
<comment type="catalytic activity">
    <reaction evidence="13 15">
        <text>Couples ATP hydrolysis with the unwinding of duplex DNA by translocating in the 3'-5' direction.</text>
        <dbReference type="EC" id="5.6.2.4"/>
    </reaction>
</comment>
<dbReference type="GO" id="GO:0003677">
    <property type="term" value="F:DNA binding"/>
    <property type="evidence" value="ECO:0007669"/>
    <property type="project" value="UniProtKB-UniRule"/>
</dbReference>
<evidence type="ECO:0000313" key="19">
    <source>
        <dbReference type="EMBL" id="SKA73871.1"/>
    </source>
</evidence>
<feature type="active site" description="For nuclease activity" evidence="15">
    <location>
        <position position="1098"/>
    </location>
</feature>
<dbReference type="EC" id="5.6.2.4" evidence="15"/>
<evidence type="ECO:0000256" key="8">
    <source>
        <dbReference type="ARBA" id="ARBA00022840"/>
    </source>
</evidence>
<keyword evidence="9 15" id="KW-0460">Magnesium</keyword>
<evidence type="ECO:0000256" key="5">
    <source>
        <dbReference type="ARBA" id="ARBA00022801"/>
    </source>
</evidence>
<evidence type="ECO:0000256" key="9">
    <source>
        <dbReference type="ARBA" id="ARBA00022842"/>
    </source>
</evidence>
<dbReference type="Pfam" id="PF00580">
    <property type="entry name" value="UvrD-helicase"/>
    <property type="match status" value="1"/>
</dbReference>
<dbReference type="InterPro" id="IPR011335">
    <property type="entry name" value="Restrct_endonuc-II-like"/>
</dbReference>
<dbReference type="InterPro" id="IPR004586">
    <property type="entry name" value="RecB"/>
</dbReference>
<gene>
    <name evidence="15" type="primary">recB</name>
    <name evidence="19" type="ORF">SAMN02745130_01297</name>
</gene>
<comment type="catalytic activity">
    <reaction evidence="15">
        <text>Exonucleolytic cleavage (in the presence of ATP) in either 5'- to 3'- or 3'- to 5'-direction to yield 5'-phosphooligonucleotides.</text>
        <dbReference type="EC" id="3.1.11.5"/>
    </reaction>
</comment>
<dbReference type="Pfam" id="PF13361">
    <property type="entry name" value="UvrD_C"/>
    <property type="match status" value="1"/>
</dbReference>
<evidence type="ECO:0000256" key="2">
    <source>
        <dbReference type="ARBA" id="ARBA00022723"/>
    </source>
</evidence>
<dbReference type="STRING" id="92487.SAMN02745130_01297"/>
<comment type="cofactor">
    <cofactor evidence="15">
        <name>Mg(2+)</name>
        <dbReference type="ChEBI" id="CHEBI:18420"/>
    </cofactor>
    <text evidence="15">Binds 1 Mg(2+) ion per subunit.</text>
</comment>
<keyword evidence="3 15" id="KW-0547">Nucleotide-binding</keyword>
<evidence type="ECO:0000256" key="16">
    <source>
        <dbReference type="PROSITE-ProRule" id="PRU00560"/>
    </source>
</evidence>
<dbReference type="Proteomes" id="UP000190460">
    <property type="component" value="Unassembled WGS sequence"/>
</dbReference>
<proteinExistence type="inferred from homology"/>
<organism evidence="19 20">
    <name type="scientific">Thiothrix eikelboomii</name>
    <dbReference type="NCBI Taxonomy" id="92487"/>
    <lineage>
        <taxon>Bacteria</taxon>
        <taxon>Pseudomonadati</taxon>
        <taxon>Pseudomonadota</taxon>
        <taxon>Gammaproteobacteria</taxon>
        <taxon>Thiotrichales</taxon>
        <taxon>Thiotrichaceae</taxon>
        <taxon>Thiothrix</taxon>
    </lineage>
</organism>
<keyword evidence="4 15" id="KW-0227">DNA damage</keyword>
<evidence type="ECO:0000256" key="11">
    <source>
        <dbReference type="ARBA" id="ARBA00023204"/>
    </source>
</evidence>
<dbReference type="CDD" id="cd22352">
    <property type="entry name" value="RecB_C-like"/>
    <property type="match status" value="1"/>
</dbReference>
<evidence type="ECO:0000313" key="20">
    <source>
        <dbReference type="Proteomes" id="UP000190460"/>
    </source>
</evidence>
<dbReference type="HAMAP" id="MF_01485">
    <property type="entry name" value="RecB"/>
    <property type="match status" value="1"/>
</dbReference>
<evidence type="ECO:0000256" key="1">
    <source>
        <dbReference type="ARBA" id="ARBA00022722"/>
    </source>
</evidence>
<keyword evidence="5 15" id="KW-0378">Hydrolase</keyword>
<evidence type="ECO:0000256" key="7">
    <source>
        <dbReference type="ARBA" id="ARBA00022839"/>
    </source>
</evidence>
<dbReference type="Gene3D" id="1.10.486.10">
    <property type="entry name" value="PCRA, domain 4"/>
    <property type="match status" value="1"/>
</dbReference>
<dbReference type="NCBIfam" id="TIGR00609">
    <property type="entry name" value="recB"/>
    <property type="match status" value="1"/>
</dbReference>
<feature type="region of interest" description="Nuclease activity, interacts with RecD and RecA" evidence="15">
    <location>
        <begin position="911"/>
        <end position="1192"/>
    </location>
</feature>
<feature type="binding site" evidence="15">
    <location>
        <position position="1098"/>
    </location>
    <ligand>
        <name>Mg(2+)</name>
        <dbReference type="ChEBI" id="CHEBI:18420"/>
    </ligand>
</feature>
<dbReference type="InterPro" id="IPR014016">
    <property type="entry name" value="UvrD-like_ATP-bd"/>
</dbReference>
<comment type="domain">
    <text evidence="15">The N-terminal DNA-binding domain is a ssDNA-dependent ATPase and has ATP-dependent 3'-5' helicase function. This domain interacts with RecC.</text>
</comment>
<comment type="miscellaneous">
    <text evidence="15">In the RecBCD complex, RecB has a slow 3'-5' helicase, an exonuclease activity and loads RecA onto ssDNA, RecD has a fast 5'-3' helicase activity, while RecC stimulates the ATPase and processivity of the RecB helicase and contributes to recognition of the Chi site.</text>
</comment>
<comment type="function">
    <text evidence="15">A helicase/nuclease that prepares dsDNA breaks (DSB) for recombinational DNA repair. Binds to DSBs and unwinds DNA via a highly rapid and processive ATP-dependent bidirectional helicase activity. Unwinds dsDNA until it encounters a Chi (crossover hotspot instigator) sequence from the 3' direction. Cuts ssDNA a few nucleotides 3' to the Chi site. The properties and activities of the enzyme are changed at Chi. The Chi-altered holoenzyme produces a long 3'-ssDNA overhang and facilitates RecA-binding to the ssDNA for homologous DNA recombination and repair. Holoenzyme degrades any linearized DNA that is unable to undergo homologous recombination. In the holoenzyme this subunit contributes ATPase, 3'-5' helicase, exonuclease activity and loads RecA onto ssDNA.</text>
</comment>
<evidence type="ECO:0000259" key="18">
    <source>
        <dbReference type="PROSITE" id="PS51217"/>
    </source>
</evidence>
<dbReference type="Gene3D" id="1.10.3170.10">
    <property type="entry name" value="Recbcd, chain B, domain 2"/>
    <property type="match status" value="1"/>
</dbReference>
<dbReference type="Gene3D" id="3.90.320.10">
    <property type="match status" value="1"/>
</dbReference>
<dbReference type="PANTHER" id="PTHR11070">
    <property type="entry name" value="UVRD / RECB / PCRA DNA HELICASE FAMILY MEMBER"/>
    <property type="match status" value="1"/>
</dbReference>
<dbReference type="OrthoDB" id="9810135at2"/>
<reference evidence="19 20" key="1">
    <citation type="submission" date="2017-02" db="EMBL/GenBank/DDBJ databases">
        <authorList>
            <person name="Peterson S.W."/>
        </authorList>
    </citation>
    <scope>NUCLEOTIDE SEQUENCE [LARGE SCALE GENOMIC DNA]</scope>
    <source>
        <strain evidence="19 20">ATCC 49788</strain>
    </source>
</reference>
<evidence type="ECO:0000259" key="17">
    <source>
        <dbReference type="PROSITE" id="PS51198"/>
    </source>
</evidence>
<evidence type="ECO:0000256" key="15">
    <source>
        <dbReference type="HAMAP-Rule" id="MF_01485"/>
    </source>
</evidence>
<keyword evidence="10 15" id="KW-0238">DNA-binding</keyword>
<feature type="binding site" evidence="15">
    <location>
        <position position="965"/>
    </location>
    <ligand>
        <name>Mg(2+)</name>
        <dbReference type="ChEBI" id="CHEBI:18420"/>
    </ligand>
</feature>
<evidence type="ECO:0000256" key="4">
    <source>
        <dbReference type="ARBA" id="ARBA00022763"/>
    </source>
</evidence>
<comment type="catalytic activity">
    <reaction evidence="14 15">
        <text>ATP + H2O = ADP + phosphate + H(+)</text>
        <dbReference type="Rhea" id="RHEA:13065"/>
        <dbReference type="ChEBI" id="CHEBI:15377"/>
        <dbReference type="ChEBI" id="CHEBI:15378"/>
        <dbReference type="ChEBI" id="CHEBI:30616"/>
        <dbReference type="ChEBI" id="CHEBI:43474"/>
        <dbReference type="ChEBI" id="CHEBI:456216"/>
        <dbReference type="EC" id="5.6.2.4"/>
    </reaction>
</comment>
<evidence type="ECO:0000256" key="6">
    <source>
        <dbReference type="ARBA" id="ARBA00022806"/>
    </source>
</evidence>
<evidence type="ECO:0000256" key="12">
    <source>
        <dbReference type="ARBA" id="ARBA00023235"/>
    </source>
</evidence>
<dbReference type="GO" id="GO:0005524">
    <property type="term" value="F:ATP binding"/>
    <property type="evidence" value="ECO:0007669"/>
    <property type="project" value="UniProtKB-UniRule"/>
</dbReference>
<dbReference type="GO" id="GO:0008854">
    <property type="term" value="F:exodeoxyribonuclease V activity"/>
    <property type="evidence" value="ECO:0007669"/>
    <property type="project" value="UniProtKB-EC"/>
</dbReference>
<sequence length="1192" mass="136140">MQALDPLSIPLNGKNLIQASAGTGKTWTISLLYLRLILEQLLTVDKILVVTYTRAATDELRSRIRARLKAAVAAYEQPTLASDEYQALLAQYPADPERLWYLQRALLSFDEAAVFTIHSFCQRVLQQHAFEVGIPFESELVSSEAELQLQLADQFWQQRLVHPQALDALVLSSRSITPEKLLQEVREFIGRPYLTVIRQPRVTETDFILIKQGYTDLLEQAKQVWLTEQTDILKLLHDKERLNQNSYSPTQVQKALAAWQAVLAGQCQEETYTLLEKLSSPALASKTKAKQAAPQHRFFDLITELLPLFQQLLAIQTLALEQLVYDLLLWLREQLPERKRLKGQLSFDDLLLNLQTALHARPSLAAQVAEQYPVALIDEFQDTDPIQYSVFEHIYQPTLGQVYYVGDPKQAIYSFRGADIYTYLQAATGVKPEQRYTLARNFRSQPKLLQAFNYLYARSQDPFRNDQRIDYETVSSGGTVKGELHTEPALAPLRIWDIQGDPEQPASLAKVQTAVAQAVANDIAHLLCQGQQGLAHIEGQAITSGDFAVLVRSHRQGRLIKEALQACGIASVQKSPLGIFETEEAAELRLVLTAIAQPNQISQLRRALVTELMGGTAETLANLDANPALFDHELEDFFRWQALWQKQGFMRMFRDWLQRRAVRARLLAYIDGERRLTNLLHLAELIHLETRQQALSMQGCLRWLQRRAAEQTGEEHQLRLESDENLVQIVTIHKSKGLQYKIVYCPFLWNDQEKALKTAWFAWYDTQEGQTCLQASHFNLEAAKQARQAEERSENLRLLYVAMTRAQYHCTLVNLSAAVTYKNFSYDTALTWLLFGHLPASAKLLGSLGKPDTIAQRQQLMQQALTDLVEEAQATISWQALPDALEPLRYQAPKSSQPFQVREFKQQLPEILRVGSFSSLTLGTHDYDHRPDYDHPAHLELYSSSPLPLDLTQFPTGSRAGVCLHNLLEQADFQQPLCEQVETVILNGLKGQGFSPNLQTAAIQLLQPALLTPLHPLVDFSLSCLSRKERLNELEFYFPVQQLSPAKLKMVLHFLPDDDLWQPIQAAIERLDFKDLSGYMKGYIDLVFRWEGKYYLVDYKSNWLGDEPDAYAQPKLMQAMADAHYYLQYLIYCVALHRYLAQRLSDYQWDTHFGGVFYLFLRGMHPDNLQQGVFFHKPDLELLAALDYIMQV</sequence>
<comment type="subunit">
    <text evidence="15">Heterotrimer of RecB, RecC and RecD. All subunits contribute to DNA-binding. Interacts with RecA.</text>
</comment>
<comment type="domain">
    <text evidence="15">The C-terminal domain has nuclease activity and interacts with RecD. It interacts with RecA, facilitating its loading onto ssDNA.</text>
</comment>
<keyword evidence="2 15" id="KW-0479">Metal-binding</keyword>
<dbReference type="InterPro" id="IPR027417">
    <property type="entry name" value="P-loop_NTPase"/>
</dbReference>
<keyword evidence="1 15" id="KW-0540">Nuclease</keyword>
<comment type="similarity">
    <text evidence="15">Belongs to the helicase family. UvrD subfamily.</text>
</comment>
<feature type="binding site" evidence="16">
    <location>
        <begin position="19"/>
        <end position="26"/>
    </location>
    <ligand>
        <name>ATP</name>
        <dbReference type="ChEBI" id="CHEBI:30616"/>
    </ligand>
</feature>
<protein>
    <recommendedName>
        <fullName evidence="15">RecBCD enzyme subunit RecB</fullName>
        <ecNumber evidence="15">3.1.11.5</ecNumber>
        <ecNumber evidence="15">5.6.2.4</ecNumber>
    </recommendedName>
    <alternativeName>
        <fullName evidence="15">DNA 3'-5' helicase subunit RecB</fullName>
    </alternativeName>
    <alternativeName>
        <fullName evidence="15">Exonuclease V subunit RecB</fullName>
        <shortName evidence="15">ExoV subunit RecB</shortName>
    </alternativeName>
    <alternativeName>
        <fullName evidence="15">Helicase/nuclease RecBCD subunit RecB</fullName>
    </alternativeName>
</protein>
<evidence type="ECO:0000256" key="13">
    <source>
        <dbReference type="ARBA" id="ARBA00034617"/>
    </source>
</evidence>
<keyword evidence="11 15" id="KW-0234">DNA repair</keyword>
<keyword evidence="7 15" id="KW-0269">Exonuclease</keyword>
<feature type="domain" description="UvrD-like helicase ATP-binding" evidence="17">
    <location>
        <begin position="1"/>
        <end position="445"/>
    </location>
</feature>
<dbReference type="InterPro" id="IPR011604">
    <property type="entry name" value="PDDEXK-like_dom_sf"/>
</dbReference>
<dbReference type="GO" id="GO:0000724">
    <property type="term" value="P:double-strand break repair via homologous recombination"/>
    <property type="evidence" value="ECO:0007669"/>
    <property type="project" value="UniProtKB-UniRule"/>
</dbReference>
<dbReference type="AlphaFoldDB" id="A0A1T4WAZ2"/>
<keyword evidence="6 15" id="KW-0347">Helicase</keyword>
<dbReference type="InterPro" id="IPR014017">
    <property type="entry name" value="DNA_helicase_UvrD-like_C"/>
</dbReference>
<dbReference type="PROSITE" id="PS51217">
    <property type="entry name" value="UVRD_HELICASE_CTER"/>
    <property type="match status" value="1"/>
</dbReference>
<evidence type="ECO:0000256" key="10">
    <source>
        <dbReference type="ARBA" id="ARBA00023125"/>
    </source>
</evidence>
<dbReference type="GO" id="GO:0016887">
    <property type="term" value="F:ATP hydrolysis activity"/>
    <property type="evidence" value="ECO:0007669"/>
    <property type="project" value="RHEA"/>
</dbReference>
<dbReference type="GO" id="GO:0005829">
    <property type="term" value="C:cytosol"/>
    <property type="evidence" value="ECO:0007669"/>
    <property type="project" value="TreeGrafter"/>
</dbReference>
<dbReference type="GO" id="GO:0000287">
    <property type="term" value="F:magnesium ion binding"/>
    <property type="evidence" value="ECO:0007669"/>
    <property type="project" value="UniProtKB-UniRule"/>
</dbReference>
<keyword evidence="12 15" id="KW-0413">Isomerase</keyword>
<dbReference type="Gene3D" id="3.40.50.300">
    <property type="entry name" value="P-loop containing nucleotide triphosphate hydrolases"/>
    <property type="match status" value="2"/>
</dbReference>
<dbReference type="SUPFAM" id="SSF52980">
    <property type="entry name" value="Restriction endonuclease-like"/>
    <property type="match status" value="1"/>
</dbReference>
<dbReference type="InterPro" id="IPR000212">
    <property type="entry name" value="DNA_helicase_UvrD/REP"/>
</dbReference>
<dbReference type="GO" id="GO:0009338">
    <property type="term" value="C:exodeoxyribonuclease V complex"/>
    <property type="evidence" value="ECO:0007669"/>
    <property type="project" value="TreeGrafter"/>
</dbReference>
<dbReference type="PANTHER" id="PTHR11070:SF23">
    <property type="entry name" value="RECBCD ENZYME SUBUNIT RECB"/>
    <property type="match status" value="1"/>
</dbReference>